<feature type="domain" description="DUF5901" evidence="1">
    <location>
        <begin position="24"/>
        <end position="175"/>
    </location>
</feature>
<name>D8LPC2_ECTSI</name>
<dbReference type="InterPro" id="IPR045420">
    <property type="entry name" value="DUF5901"/>
</dbReference>
<dbReference type="Pfam" id="PF19254">
    <property type="entry name" value="DUF5901"/>
    <property type="match status" value="1"/>
</dbReference>
<reference evidence="2 3" key="1">
    <citation type="journal article" date="2010" name="Nature">
        <title>The Ectocarpus genome and the independent evolution of multicellularity in brown algae.</title>
        <authorList>
            <person name="Cock J.M."/>
            <person name="Sterck L."/>
            <person name="Rouze P."/>
            <person name="Scornet D."/>
            <person name="Allen A.E."/>
            <person name="Amoutzias G."/>
            <person name="Anthouard V."/>
            <person name="Artiguenave F."/>
            <person name="Aury J.M."/>
            <person name="Badger J.H."/>
            <person name="Beszteri B."/>
            <person name="Billiau K."/>
            <person name="Bonnet E."/>
            <person name="Bothwell J.H."/>
            <person name="Bowler C."/>
            <person name="Boyen C."/>
            <person name="Brownlee C."/>
            <person name="Carrano C.J."/>
            <person name="Charrier B."/>
            <person name="Cho G.Y."/>
            <person name="Coelho S.M."/>
            <person name="Collen J."/>
            <person name="Corre E."/>
            <person name="Da Silva C."/>
            <person name="Delage L."/>
            <person name="Delaroque N."/>
            <person name="Dittami S.M."/>
            <person name="Doulbeau S."/>
            <person name="Elias M."/>
            <person name="Farnham G."/>
            <person name="Gachon C.M."/>
            <person name="Gschloessl B."/>
            <person name="Heesch S."/>
            <person name="Jabbari K."/>
            <person name="Jubin C."/>
            <person name="Kawai H."/>
            <person name="Kimura K."/>
            <person name="Kloareg B."/>
            <person name="Kupper F.C."/>
            <person name="Lang D."/>
            <person name="Le Bail A."/>
            <person name="Leblanc C."/>
            <person name="Lerouge P."/>
            <person name="Lohr M."/>
            <person name="Lopez P.J."/>
            <person name="Martens C."/>
            <person name="Maumus F."/>
            <person name="Michel G."/>
            <person name="Miranda-Saavedra D."/>
            <person name="Morales J."/>
            <person name="Moreau H."/>
            <person name="Motomura T."/>
            <person name="Nagasato C."/>
            <person name="Napoli C.A."/>
            <person name="Nelson D.R."/>
            <person name="Nyvall-Collen P."/>
            <person name="Peters A.F."/>
            <person name="Pommier C."/>
            <person name="Potin P."/>
            <person name="Poulain J."/>
            <person name="Quesneville H."/>
            <person name="Read B."/>
            <person name="Rensing S.A."/>
            <person name="Ritter A."/>
            <person name="Rousvoal S."/>
            <person name="Samanta M."/>
            <person name="Samson G."/>
            <person name="Schroeder D.C."/>
            <person name="Segurens B."/>
            <person name="Strittmatter M."/>
            <person name="Tonon T."/>
            <person name="Tregear J.W."/>
            <person name="Valentin K."/>
            <person name="von Dassow P."/>
            <person name="Yamagishi T."/>
            <person name="Van de Peer Y."/>
            <person name="Wincker P."/>
        </authorList>
    </citation>
    <scope>NUCLEOTIDE SEQUENCE [LARGE SCALE GENOMIC DNA]</scope>
    <source>
        <strain evidence="3">Ec32 / CCAP1310/4</strain>
    </source>
</reference>
<proteinExistence type="predicted"/>
<evidence type="ECO:0000313" key="2">
    <source>
        <dbReference type="EMBL" id="CBN80393.1"/>
    </source>
</evidence>
<gene>
    <name evidence="2" type="ORF">Esi_0052_0117</name>
</gene>
<dbReference type="Proteomes" id="UP000002630">
    <property type="component" value="Linkage Group LG16"/>
</dbReference>
<keyword evidence="3" id="KW-1185">Reference proteome</keyword>
<dbReference type="EMBL" id="FN649741">
    <property type="protein sequence ID" value="CBN80393.1"/>
    <property type="molecule type" value="Genomic_DNA"/>
</dbReference>
<evidence type="ECO:0000259" key="1">
    <source>
        <dbReference type="Pfam" id="PF19254"/>
    </source>
</evidence>
<evidence type="ECO:0000313" key="3">
    <source>
        <dbReference type="Proteomes" id="UP000002630"/>
    </source>
</evidence>
<dbReference type="AlphaFoldDB" id="D8LPC2"/>
<accession>D8LPC2</accession>
<organism evidence="2 3">
    <name type="scientific">Ectocarpus siliculosus</name>
    <name type="common">Brown alga</name>
    <name type="synonym">Conferva siliculosa</name>
    <dbReference type="NCBI Taxonomy" id="2880"/>
    <lineage>
        <taxon>Eukaryota</taxon>
        <taxon>Sar</taxon>
        <taxon>Stramenopiles</taxon>
        <taxon>Ochrophyta</taxon>
        <taxon>PX clade</taxon>
        <taxon>Phaeophyceae</taxon>
        <taxon>Ectocarpales</taxon>
        <taxon>Ectocarpaceae</taxon>
        <taxon>Ectocarpus</taxon>
    </lineage>
</organism>
<dbReference type="EMBL" id="FN648730">
    <property type="protein sequence ID" value="CBN80393.1"/>
    <property type="molecule type" value="Genomic_DNA"/>
</dbReference>
<sequence length="551" mass="60618">MSVNRRSDLDTSLSRTDGVHRKLLNLSSADRDKTLYPDSADAELTFDDQSNVIGMKILNFEIPHTRYAIDRTTNNLYISEKRGEDEYYFYCIRVSPGAHSIQNLCVAMTLSSKCPVMFNGDRDMGNTYAFQTSLLFGKIGVVSSGDYEYSIHASTATVTLSSITVNSDTEAVLSFLAPPDQVFKPGALLVFQPYTYSDRDIQVVENIDSSGQSKVRVIGDFFDLDWENLDVSLSRMVPYAGVNSMARIVGFGDSDLAEQASAEVLSISSPFSSIDTLEDASVMVSLDKALFLSSGDSVSLSGFPGFMNDMVCTVAIVHDETHLEIYVDRAALWSHEAGTFANLSNPGVEWGVDDINLSDVESNAVEIVITPSSPTTLAAGDVVVFNGFLSEEFQDLNATVVIVDEDGRITVQFDYPTILLFEDGVTSLSPVNAETALGTTYVTPNRFDLSRGRRMVLCRAIVDNQDVGSIHIPSLSTRTFFGRIQLFSGANLVNFLSKDTAVGSHEFNSVMKRINKIRFQFYNEDGTTYDFLGVDYTMFLELVCLDSNKGL</sequence>
<dbReference type="InParanoid" id="D8LPC2"/>
<protein>
    <submittedName>
        <fullName evidence="2">EsV-1-91</fullName>
    </submittedName>
</protein>